<accession>A0AAE0VPE4</accession>
<dbReference type="Proteomes" id="UP001195483">
    <property type="component" value="Unassembled WGS sequence"/>
</dbReference>
<name>A0AAE0VPE4_9BIVA</name>
<reference evidence="2" key="3">
    <citation type="submission" date="2023-05" db="EMBL/GenBank/DDBJ databases">
        <authorList>
            <person name="Smith C.H."/>
        </authorList>
    </citation>
    <scope>NUCLEOTIDE SEQUENCE</scope>
    <source>
        <strain evidence="2">CHS0354</strain>
        <tissue evidence="2">Mantle</tissue>
    </source>
</reference>
<evidence type="ECO:0000256" key="1">
    <source>
        <dbReference type="SAM" id="MobiDB-lite"/>
    </source>
</evidence>
<reference evidence="2" key="2">
    <citation type="journal article" date="2021" name="Genome Biol. Evol.">
        <title>Developing a high-quality reference genome for a parasitic bivalve with doubly uniparental inheritance (Bivalvia: Unionida).</title>
        <authorList>
            <person name="Smith C.H."/>
        </authorList>
    </citation>
    <scope>NUCLEOTIDE SEQUENCE</scope>
    <source>
        <strain evidence="2">CHS0354</strain>
        <tissue evidence="2">Mantle</tissue>
    </source>
</reference>
<dbReference type="AlphaFoldDB" id="A0AAE0VPE4"/>
<sequence length="123" mass="13957">MPQGEARRTTLLISNNNERNNIIGPRRMRGNGGKTQIPPWERPANTRYTDIPCYPSRYAGQQHLHHNNSSRHSGANEGITYDYMHDQIDEVGLGDLLKFPEIGGKHQIALVRSLEVALYPTHK</sequence>
<dbReference type="EMBL" id="JAEAOA010001656">
    <property type="protein sequence ID" value="KAK3584312.1"/>
    <property type="molecule type" value="Genomic_DNA"/>
</dbReference>
<evidence type="ECO:0000313" key="2">
    <source>
        <dbReference type="EMBL" id="KAK3584312.1"/>
    </source>
</evidence>
<gene>
    <name evidence="2" type="ORF">CHS0354_027436</name>
</gene>
<protein>
    <submittedName>
        <fullName evidence="2">Uncharacterized protein</fullName>
    </submittedName>
</protein>
<feature type="region of interest" description="Disordered" evidence="1">
    <location>
        <begin position="20"/>
        <end position="46"/>
    </location>
</feature>
<proteinExistence type="predicted"/>
<keyword evidence="3" id="KW-1185">Reference proteome</keyword>
<organism evidence="2 3">
    <name type="scientific">Potamilus streckersoni</name>
    <dbReference type="NCBI Taxonomy" id="2493646"/>
    <lineage>
        <taxon>Eukaryota</taxon>
        <taxon>Metazoa</taxon>
        <taxon>Spiralia</taxon>
        <taxon>Lophotrochozoa</taxon>
        <taxon>Mollusca</taxon>
        <taxon>Bivalvia</taxon>
        <taxon>Autobranchia</taxon>
        <taxon>Heteroconchia</taxon>
        <taxon>Palaeoheterodonta</taxon>
        <taxon>Unionida</taxon>
        <taxon>Unionoidea</taxon>
        <taxon>Unionidae</taxon>
        <taxon>Ambleminae</taxon>
        <taxon>Lampsilini</taxon>
        <taxon>Potamilus</taxon>
    </lineage>
</organism>
<evidence type="ECO:0000313" key="3">
    <source>
        <dbReference type="Proteomes" id="UP001195483"/>
    </source>
</evidence>
<comment type="caution">
    <text evidence="2">The sequence shown here is derived from an EMBL/GenBank/DDBJ whole genome shotgun (WGS) entry which is preliminary data.</text>
</comment>
<reference evidence="2" key="1">
    <citation type="journal article" date="2021" name="Genome Biol. Evol.">
        <title>A High-Quality Reference Genome for a Parasitic Bivalve with Doubly Uniparental Inheritance (Bivalvia: Unionida).</title>
        <authorList>
            <person name="Smith C.H."/>
        </authorList>
    </citation>
    <scope>NUCLEOTIDE SEQUENCE</scope>
    <source>
        <strain evidence="2">CHS0354</strain>
    </source>
</reference>